<evidence type="ECO:0000256" key="1">
    <source>
        <dbReference type="SAM" id="Phobius"/>
    </source>
</evidence>
<evidence type="ECO:0000313" key="2">
    <source>
        <dbReference type="EMBL" id="KAF6023420.1"/>
    </source>
</evidence>
<gene>
    <name evidence="2" type="ORF">EB796_018270</name>
</gene>
<protein>
    <submittedName>
        <fullName evidence="2">Uncharacterized protein</fullName>
    </submittedName>
</protein>
<comment type="caution">
    <text evidence="2">The sequence shown here is derived from an EMBL/GenBank/DDBJ whole genome shotgun (WGS) entry which is preliminary data.</text>
</comment>
<reference evidence="2" key="1">
    <citation type="submission" date="2020-06" db="EMBL/GenBank/DDBJ databases">
        <title>Draft genome of Bugula neritina, a colonial animal packing powerful symbionts and potential medicines.</title>
        <authorList>
            <person name="Rayko M."/>
        </authorList>
    </citation>
    <scope>NUCLEOTIDE SEQUENCE [LARGE SCALE GENOMIC DNA]</scope>
    <source>
        <strain evidence="2">Kwan_BN1</strain>
    </source>
</reference>
<keyword evidence="1" id="KW-0472">Membrane</keyword>
<dbReference type="EMBL" id="VXIV02002717">
    <property type="protein sequence ID" value="KAF6023420.1"/>
    <property type="molecule type" value="Genomic_DNA"/>
</dbReference>
<dbReference type="Proteomes" id="UP000593567">
    <property type="component" value="Unassembled WGS sequence"/>
</dbReference>
<sequence>MDCQIELLFGPASRVYCRCFKYLDHTDKIIKMKIWIAFFFALTSHADELCNLGKKRCQTYNRNTTQWQHDCYVETTAFDNIEIVSSCLPECVPKKLVKCDHFCPDFVDIKECLEENEDPSVTNKPGDEQDSATIRHMTKLLSYQIAIAIISVLLLASILIIIKLCWCKTRRAPAARYSDEERGDLEKQVKELINKNKLIDSTDTGLGASQCVHLIPESDEAQSPGIATASECNVEIPLTEIQ</sequence>
<proteinExistence type="predicted"/>
<keyword evidence="1" id="KW-0812">Transmembrane</keyword>
<accession>A0A7J7JAZ1</accession>
<organism evidence="2 3">
    <name type="scientific">Bugula neritina</name>
    <name type="common">Brown bryozoan</name>
    <name type="synonym">Sertularia neritina</name>
    <dbReference type="NCBI Taxonomy" id="10212"/>
    <lineage>
        <taxon>Eukaryota</taxon>
        <taxon>Metazoa</taxon>
        <taxon>Spiralia</taxon>
        <taxon>Lophotrochozoa</taxon>
        <taxon>Bryozoa</taxon>
        <taxon>Gymnolaemata</taxon>
        <taxon>Cheilostomatida</taxon>
        <taxon>Flustrina</taxon>
        <taxon>Buguloidea</taxon>
        <taxon>Bugulidae</taxon>
        <taxon>Bugula</taxon>
    </lineage>
</organism>
<keyword evidence="1" id="KW-1133">Transmembrane helix</keyword>
<keyword evidence="3" id="KW-1185">Reference proteome</keyword>
<dbReference type="AlphaFoldDB" id="A0A7J7JAZ1"/>
<feature type="transmembrane region" description="Helical" evidence="1">
    <location>
        <begin position="141"/>
        <end position="166"/>
    </location>
</feature>
<name>A0A7J7JAZ1_BUGNE</name>
<evidence type="ECO:0000313" key="3">
    <source>
        <dbReference type="Proteomes" id="UP000593567"/>
    </source>
</evidence>